<dbReference type="GO" id="GO:0008998">
    <property type="term" value="F:ribonucleoside-triphosphate reductase (thioredoxin) activity"/>
    <property type="evidence" value="ECO:0007669"/>
    <property type="project" value="InterPro"/>
</dbReference>
<evidence type="ECO:0000313" key="2">
    <source>
        <dbReference type="Proteomes" id="UP000019464"/>
    </source>
</evidence>
<dbReference type="SUPFAM" id="SSF51998">
    <property type="entry name" value="PFL-like glycyl radical enzymes"/>
    <property type="match status" value="1"/>
</dbReference>
<proteinExistence type="predicted"/>
<reference evidence="1 2" key="2">
    <citation type="journal article" date="2015" name="Syst. Appl. Microbiol.">
        <title>Nitrincola nitratireducens sp. nov. isolated from a haloalkaline crater lake.</title>
        <authorList>
            <person name="Singh A."/>
            <person name="Vaidya B."/>
            <person name="Tanuku N.R."/>
            <person name="Pinnaka A.K."/>
        </authorList>
    </citation>
    <scope>NUCLEOTIDE SEQUENCE [LARGE SCALE GENOMIC DNA]</scope>
    <source>
        <strain evidence="1 2">AK23</strain>
    </source>
</reference>
<dbReference type="GO" id="GO:0004748">
    <property type="term" value="F:ribonucleoside-diphosphate reductase activity, thioredoxin disulfide as acceptor"/>
    <property type="evidence" value="ECO:0007669"/>
    <property type="project" value="TreeGrafter"/>
</dbReference>
<dbReference type="PATRIC" id="fig|1229521.3.peg.3581"/>
<evidence type="ECO:0000313" key="1">
    <source>
        <dbReference type="EMBL" id="EXJ09545.1"/>
    </source>
</evidence>
<comment type="caution">
    <text evidence="1">The sequence shown here is derived from an EMBL/GenBank/DDBJ whole genome shotgun (WGS) entry which is preliminary data.</text>
</comment>
<dbReference type="PANTHER" id="PTHR21075">
    <property type="entry name" value="ANAEROBIC RIBONUCLEOSIDE-TRIPHOSPHATE REDUCTASE"/>
    <property type="match status" value="1"/>
</dbReference>
<dbReference type="AlphaFoldDB" id="W9VFS6"/>
<accession>W9VFS6</accession>
<dbReference type="Pfam" id="PF13597">
    <property type="entry name" value="NRDD"/>
    <property type="match status" value="1"/>
</dbReference>
<dbReference type="STRING" id="1229521.D791_03550"/>
<keyword evidence="2" id="KW-1185">Reference proteome</keyword>
<dbReference type="PANTHER" id="PTHR21075:SF0">
    <property type="entry name" value="ANAEROBIC RIBONUCLEOSIDE-TRIPHOSPHATE REDUCTASE"/>
    <property type="match status" value="1"/>
</dbReference>
<name>W9VFS6_9GAMM</name>
<organism evidence="1 2">
    <name type="scientific">Nitrincola nitratireducens</name>
    <dbReference type="NCBI Taxonomy" id="1229521"/>
    <lineage>
        <taxon>Bacteria</taxon>
        <taxon>Pseudomonadati</taxon>
        <taxon>Pseudomonadota</taxon>
        <taxon>Gammaproteobacteria</taxon>
        <taxon>Oceanospirillales</taxon>
        <taxon>Oceanospirillaceae</taxon>
        <taxon>Nitrincola</taxon>
    </lineage>
</organism>
<protein>
    <submittedName>
        <fullName evidence="1">Anaerobic ribonucleoside triphosphate reductase</fullName>
    </submittedName>
</protein>
<gene>
    <name evidence="1" type="ORF">D791_03550</name>
</gene>
<reference evidence="2" key="1">
    <citation type="submission" date="2012-11" db="EMBL/GenBank/DDBJ databases">
        <authorList>
            <person name="Singh A."/>
            <person name="Pinnaka A.K."/>
            <person name="Vaidya B."/>
        </authorList>
    </citation>
    <scope>NUCLEOTIDE SEQUENCE [LARGE SCALE GENOMIC DNA]</scope>
    <source>
        <strain evidence="2">AK23</strain>
    </source>
</reference>
<dbReference type="EMBL" id="AONB01000023">
    <property type="protein sequence ID" value="EXJ09545.1"/>
    <property type="molecule type" value="Genomic_DNA"/>
</dbReference>
<dbReference type="GO" id="GO:0009265">
    <property type="term" value="P:2'-deoxyribonucleotide biosynthetic process"/>
    <property type="evidence" value="ECO:0007669"/>
    <property type="project" value="TreeGrafter"/>
</dbReference>
<dbReference type="InterPro" id="IPR012833">
    <property type="entry name" value="NrdD"/>
</dbReference>
<sequence>MRRPPPSTTYRFAKVDKKRYPDILQAGTSEKPYYTNSSQLPVGYTDDPFEALLLQDELQSKYTGGTVLHLYMRERLSSADACKHLVKASLTRFRLPYLTITPTFSICPVHGYLAGEHEFCPKCDEILLNKKRQQHSAVFTSKEN</sequence>
<dbReference type="Gene3D" id="3.20.70.20">
    <property type="match status" value="1"/>
</dbReference>
<dbReference type="GO" id="GO:0031250">
    <property type="term" value="C:anaerobic ribonucleoside-triphosphate reductase complex"/>
    <property type="evidence" value="ECO:0007669"/>
    <property type="project" value="TreeGrafter"/>
</dbReference>
<dbReference type="Proteomes" id="UP000019464">
    <property type="component" value="Unassembled WGS sequence"/>
</dbReference>
<dbReference type="GO" id="GO:0006260">
    <property type="term" value="P:DNA replication"/>
    <property type="evidence" value="ECO:0007669"/>
    <property type="project" value="InterPro"/>
</dbReference>